<dbReference type="InterPro" id="IPR028871">
    <property type="entry name" value="BlueCu_1_BS"/>
</dbReference>
<reference evidence="7" key="3">
    <citation type="journal article" date="2017" name="Nature">
        <title>Genome sequence of the progenitor of the wheat D genome Aegilops tauschii.</title>
        <authorList>
            <person name="Luo M.C."/>
            <person name="Gu Y.Q."/>
            <person name="Puiu D."/>
            <person name="Wang H."/>
            <person name="Twardziok S.O."/>
            <person name="Deal K.R."/>
            <person name="Huo N."/>
            <person name="Zhu T."/>
            <person name="Wang L."/>
            <person name="Wang Y."/>
            <person name="McGuire P.E."/>
            <person name="Liu S."/>
            <person name="Long H."/>
            <person name="Ramasamy R.K."/>
            <person name="Rodriguez J.C."/>
            <person name="Van S.L."/>
            <person name="Yuan L."/>
            <person name="Wang Z."/>
            <person name="Xia Z."/>
            <person name="Xiao L."/>
            <person name="Anderson O.D."/>
            <person name="Ouyang S."/>
            <person name="Liang Y."/>
            <person name="Zimin A.V."/>
            <person name="Pertea G."/>
            <person name="Qi P."/>
            <person name="Bennetzen J.L."/>
            <person name="Dai X."/>
            <person name="Dawson M.W."/>
            <person name="Muller H.G."/>
            <person name="Kugler K."/>
            <person name="Rivarola-Duarte L."/>
            <person name="Spannagl M."/>
            <person name="Mayer K.F.X."/>
            <person name="Lu F.H."/>
            <person name="Bevan M.W."/>
            <person name="Leroy P."/>
            <person name="Li P."/>
            <person name="You F.M."/>
            <person name="Sun Q."/>
            <person name="Liu Z."/>
            <person name="Lyons E."/>
            <person name="Wicker T."/>
            <person name="Salzberg S.L."/>
            <person name="Devos K.M."/>
            <person name="Dvorak J."/>
        </authorList>
    </citation>
    <scope>NUCLEOTIDE SEQUENCE [LARGE SCALE GENOMIC DNA]</scope>
    <source>
        <strain evidence="7">cv. AL8/78</strain>
    </source>
</reference>
<feature type="transmembrane region" description="Helical" evidence="5">
    <location>
        <begin position="16"/>
        <end position="42"/>
    </location>
</feature>
<evidence type="ECO:0000256" key="1">
    <source>
        <dbReference type="ARBA" id="ARBA00022723"/>
    </source>
</evidence>
<dbReference type="InterPro" id="IPR003245">
    <property type="entry name" value="Phytocyanin_dom"/>
</dbReference>
<dbReference type="FunFam" id="2.60.40.420:FF:000003">
    <property type="entry name" value="Blue copper"/>
    <property type="match status" value="1"/>
</dbReference>
<evidence type="ECO:0000313" key="8">
    <source>
        <dbReference type="Proteomes" id="UP000015105"/>
    </source>
</evidence>
<reference evidence="8" key="1">
    <citation type="journal article" date="2014" name="Science">
        <title>Ancient hybridizations among the ancestral genomes of bread wheat.</title>
        <authorList>
            <consortium name="International Wheat Genome Sequencing Consortium,"/>
            <person name="Marcussen T."/>
            <person name="Sandve S.R."/>
            <person name="Heier L."/>
            <person name="Spannagl M."/>
            <person name="Pfeifer M."/>
            <person name="Jakobsen K.S."/>
            <person name="Wulff B.B."/>
            <person name="Steuernagel B."/>
            <person name="Mayer K.F."/>
            <person name="Olsen O.A."/>
        </authorList>
    </citation>
    <scope>NUCLEOTIDE SEQUENCE [LARGE SCALE GENOMIC DNA]</scope>
    <source>
        <strain evidence="8">cv. AL8/78</strain>
    </source>
</reference>
<keyword evidence="3" id="KW-0325">Glycoprotein</keyword>
<dbReference type="GO" id="GO:0005886">
    <property type="term" value="C:plasma membrane"/>
    <property type="evidence" value="ECO:0007669"/>
    <property type="project" value="TreeGrafter"/>
</dbReference>
<dbReference type="InterPro" id="IPR039391">
    <property type="entry name" value="Phytocyanin-like"/>
</dbReference>
<keyword evidence="5" id="KW-1133">Transmembrane helix</keyword>
<reference evidence="7" key="4">
    <citation type="submission" date="2019-03" db="UniProtKB">
        <authorList>
            <consortium name="EnsemblPlants"/>
        </authorList>
    </citation>
    <scope>IDENTIFICATION</scope>
</reference>
<dbReference type="STRING" id="200361.A0A453DCK1"/>
<keyword evidence="5" id="KW-0812">Transmembrane</keyword>
<keyword evidence="8" id="KW-1185">Reference proteome</keyword>
<dbReference type="Pfam" id="PF02298">
    <property type="entry name" value="Cu_bind_like"/>
    <property type="match status" value="1"/>
</dbReference>
<dbReference type="AlphaFoldDB" id="A0A453DCK1"/>
<keyword evidence="1" id="KW-0479">Metal-binding</keyword>
<dbReference type="PANTHER" id="PTHR33021">
    <property type="entry name" value="BLUE COPPER PROTEIN"/>
    <property type="match status" value="1"/>
</dbReference>
<evidence type="ECO:0000259" key="6">
    <source>
        <dbReference type="PROSITE" id="PS51485"/>
    </source>
</evidence>
<evidence type="ECO:0000256" key="5">
    <source>
        <dbReference type="SAM" id="Phobius"/>
    </source>
</evidence>
<proteinExistence type="predicted"/>
<evidence type="ECO:0000313" key="7">
    <source>
        <dbReference type="EnsemblPlants" id="AET2Gv21186000.1"/>
    </source>
</evidence>
<evidence type="ECO:0000256" key="3">
    <source>
        <dbReference type="ARBA" id="ARBA00023180"/>
    </source>
</evidence>
<keyword evidence="5" id="KW-0472">Membrane</keyword>
<dbReference type="Gene3D" id="2.60.40.420">
    <property type="entry name" value="Cupredoxins - blue copper proteins"/>
    <property type="match status" value="1"/>
</dbReference>
<dbReference type="PANTHER" id="PTHR33021:SF545">
    <property type="entry name" value="OS09G0572700 PROTEIN"/>
    <property type="match status" value="1"/>
</dbReference>
<dbReference type="InterPro" id="IPR008972">
    <property type="entry name" value="Cupredoxin"/>
</dbReference>
<dbReference type="PROSITE" id="PS00196">
    <property type="entry name" value="COPPER_BLUE"/>
    <property type="match status" value="1"/>
</dbReference>
<dbReference type="PROSITE" id="PS51485">
    <property type="entry name" value="PHYTOCYANIN"/>
    <property type="match status" value="1"/>
</dbReference>
<evidence type="ECO:0000256" key="2">
    <source>
        <dbReference type="ARBA" id="ARBA00023008"/>
    </source>
</evidence>
<evidence type="ECO:0000256" key="4">
    <source>
        <dbReference type="SAM" id="MobiDB-lite"/>
    </source>
</evidence>
<dbReference type="GO" id="GO:0046872">
    <property type="term" value="F:metal ion binding"/>
    <property type="evidence" value="ECO:0007669"/>
    <property type="project" value="UniProtKB-KW"/>
</dbReference>
<dbReference type="Proteomes" id="UP000015105">
    <property type="component" value="Chromosome 2D"/>
</dbReference>
<reference evidence="8" key="2">
    <citation type="journal article" date="2017" name="Nat. Plants">
        <title>The Aegilops tauschii genome reveals multiple impacts of transposons.</title>
        <authorList>
            <person name="Zhao G."/>
            <person name="Zou C."/>
            <person name="Li K."/>
            <person name="Wang K."/>
            <person name="Li T."/>
            <person name="Gao L."/>
            <person name="Zhang X."/>
            <person name="Wang H."/>
            <person name="Yang Z."/>
            <person name="Liu X."/>
            <person name="Jiang W."/>
            <person name="Mao L."/>
            <person name="Kong X."/>
            <person name="Jiao Y."/>
            <person name="Jia J."/>
        </authorList>
    </citation>
    <scope>NUCLEOTIDE SEQUENCE [LARGE SCALE GENOMIC DNA]</scope>
    <source>
        <strain evidence="8">cv. AL8/78</strain>
    </source>
</reference>
<dbReference type="GO" id="GO:0009055">
    <property type="term" value="F:electron transfer activity"/>
    <property type="evidence" value="ECO:0007669"/>
    <property type="project" value="InterPro"/>
</dbReference>
<protein>
    <recommendedName>
        <fullName evidence="6">Phytocyanin domain-containing protein</fullName>
    </recommendedName>
</protein>
<organism evidence="7 8">
    <name type="scientific">Aegilops tauschii subsp. strangulata</name>
    <name type="common">Goatgrass</name>
    <dbReference type="NCBI Taxonomy" id="200361"/>
    <lineage>
        <taxon>Eukaryota</taxon>
        <taxon>Viridiplantae</taxon>
        <taxon>Streptophyta</taxon>
        <taxon>Embryophyta</taxon>
        <taxon>Tracheophyta</taxon>
        <taxon>Spermatophyta</taxon>
        <taxon>Magnoliopsida</taxon>
        <taxon>Liliopsida</taxon>
        <taxon>Poales</taxon>
        <taxon>Poaceae</taxon>
        <taxon>BOP clade</taxon>
        <taxon>Pooideae</taxon>
        <taxon>Triticodae</taxon>
        <taxon>Triticeae</taxon>
        <taxon>Triticinae</taxon>
        <taxon>Aegilops</taxon>
    </lineage>
</organism>
<name>A0A453DCK1_AEGTS</name>
<dbReference type="EnsemblPlants" id="AET2Gv21186000.1">
    <property type="protein sequence ID" value="AET2Gv21186000.1"/>
    <property type="gene ID" value="AET2Gv21186000"/>
</dbReference>
<dbReference type="CDD" id="cd04216">
    <property type="entry name" value="Phytocyanin"/>
    <property type="match status" value="1"/>
</dbReference>
<feature type="region of interest" description="Disordered" evidence="4">
    <location>
        <begin position="150"/>
        <end position="173"/>
    </location>
</feature>
<dbReference type="Gramene" id="AET2Gv21186000.1">
    <property type="protein sequence ID" value="AET2Gv21186000.1"/>
    <property type="gene ID" value="AET2Gv21186000"/>
</dbReference>
<feature type="compositionally biased region" description="Low complexity" evidence="4">
    <location>
        <begin position="150"/>
        <end position="165"/>
    </location>
</feature>
<reference evidence="7" key="5">
    <citation type="journal article" date="2021" name="G3 (Bethesda)">
        <title>Aegilops tauschii genome assembly Aet v5.0 features greater sequence contiguity and improved annotation.</title>
        <authorList>
            <person name="Wang L."/>
            <person name="Zhu T."/>
            <person name="Rodriguez J.C."/>
            <person name="Deal K.R."/>
            <person name="Dubcovsky J."/>
            <person name="McGuire P.E."/>
            <person name="Lux T."/>
            <person name="Spannagl M."/>
            <person name="Mayer K.F.X."/>
            <person name="Baldrich P."/>
            <person name="Meyers B.C."/>
            <person name="Huo N."/>
            <person name="Gu Y.Q."/>
            <person name="Zhou H."/>
            <person name="Devos K.M."/>
            <person name="Bennetzen J.L."/>
            <person name="Unver T."/>
            <person name="Budak H."/>
            <person name="Gulick P.J."/>
            <person name="Galiba G."/>
            <person name="Kalapos B."/>
            <person name="Nelson D.R."/>
            <person name="Li P."/>
            <person name="You F.M."/>
            <person name="Luo M.C."/>
            <person name="Dvorak J."/>
        </authorList>
    </citation>
    <scope>NUCLEOTIDE SEQUENCE [LARGE SCALE GENOMIC DNA]</scope>
    <source>
        <strain evidence="7">cv. AL8/78</strain>
    </source>
</reference>
<dbReference type="SUPFAM" id="SSF49503">
    <property type="entry name" value="Cupredoxins"/>
    <property type="match status" value="1"/>
</dbReference>
<accession>A0A453DCK1</accession>
<feature type="domain" description="Phytocyanin" evidence="6">
    <location>
        <begin position="48"/>
        <end position="148"/>
    </location>
</feature>
<sequence>ISAQRINTAPVLQSPLLALLSVPTAMTVMRTILLAVAAMAILSTASAAIYNVGEPGGAWDLSTNYGTWASSRNFHPSDQIIFKYSPQAHDVLEVSKADYDSCSTASPIATLNSGNDVVSLTATGTRYFLCGFPGHCAGGMKVKIDVVPSSSSSSPAPASGPSASNAPPPAPVSAATSMEATGFGLAVLLAVASLMA</sequence>
<keyword evidence="2" id="KW-0186">Copper</keyword>